<comment type="similarity">
    <text evidence="18">Belongs to the protein kinase superfamily. Tyr protein kinase family.</text>
</comment>
<dbReference type="GO" id="GO:0046872">
    <property type="term" value="F:metal ion binding"/>
    <property type="evidence" value="ECO:0007669"/>
    <property type="project" value="UniProtKB-KW"/>
</dbReference>
<dbReference type="InterPro" id="IPR036860">
    <property type="entry name" value="SH2_dom_sf"/>
</dbReference>
<dbReference type="Gene3D" id="3.30.200.20">
    <property type="entry name" value="Phosphorylase Kinase, domain 1"/>
    <property type="match status" value="2"/>
</dbReference>
<dbReference type="Pfam" id="PF18379">
    <property type="entry name" value="FERM_F1"/>
    <property type="match status" value="1"/>
</dbReference>
<keyword evidence="5" id="KW-0479">Metal-binding</keyword>
<dbReference type="InterPro" id="IPR019749">
    <property type="entry name" value="Band_41_domain"/>
</dbReference>
<evidence type="ECO:0000256" key="3">
    <source>
        <dbReference type="ARBA" id="ARBA00022553"/>
    </source>
</evidence>
<dbReference type="PROSITE" id="PS00109">
    <property type="entry name" value="PROTEIN_KINASE_TYR"/>
    <property type="match status" value="1"/>
</dbReference>
<dbReference type="InterPro" id="IPR035963">
    <property type="entry name" value="FERM_2"/>
</dbReference>
<dbReference type="SUPFAM" id="SSF56112">
    <property type="entry name" value="Protein kinase-like (PK-like)"/>
    <property type="match status" value="2"/>
</dbReference>
<dbReference type="GO" id="GO:0012505">
    <property type="term" value="C:endomembrane system"/>
    <property type="evidence" value="ECO:0007669"/>
    <property type="project" value="UniProtKB-SubCell"/>
</dbReference>
<dbReference type="FunFam" id="3.30.200.20:FF:000293">
    <property type="entry name" value="Tyrosine-protein kinase"/>
    <property type="match status" value="1"/>
</dbReference>
<evidence type="ECO:0000256" key="5">
    <source>
        <dbReference type="ARBA" id="ARBA00022723"/>
    </source>
</evidence>
<reference evidence="21" key="2">
    <citation type="submission" date="2025-08" db="UniProtKB">
        <authorList>
            <consortium name="Ensembl"/>
        </authorList>
    </citation>
    <scope>IDENTIFICATION</scope>
</reference>
<dbReference type="SMART" id="SM00252">
    <property type="entry name" value="SH2"/>
    <property type="match status" value="1"/>
</dbReference>
<evidence type="ECO:0000256" key="16">
    <source>
        <dbReference type="PIRSR" id="PIRSR000636-2"/>
    </source>
</evidence>
<feature type="domain" description="FERM" evidence="20">
    <location>
        <begin position="32"/>
        <end position="418"/>
    </location>
</feature>
<dbReference type="PANTHER" id="PTHR45807">
    <property type="entry name" value="TYROSINE-PROTEIN KINASE HOPSCOTCH"/>
    <property type="match status" value="1"/>
</dbReference>
<dbReference type="InterPro" id="IPR051286">
    <property type="entry name" value="JAK"/>
</dbReference>
<name>A0AAZ3RYM1_ONCTS</name>
<dbReference type="SMART" id="SM00219">
    <property type="entry name" value="TyrKc"/>
    <property type="match status" value="2"/>
</dbReference>
<dbReference type="InterPro" id="IPR041381">
    <property type="entry name" value="JAK1-3/TYK2_PHL_dom"/>
</dbReference>
<dbReference type="GO" id="GO:0007259">
    <property type="term" value="P:cell surface receptor signaling pathway via JAK-STAT"/>
    <property type="evidence" value="ECO:0007669"/>
    <property type="project" value="TreeGrafter"/>
</dbReference>
<evidence type="ECO:0000256" key="2">
    <source>
        <dbReference type="ARBA" id="ARBA00004184"/>
    </source>
</evidence>
<dbReference type="GO" id="GO:0035556">
    <property type="term" value="P:intracellular signal transduction"/>
    <property type="evidence" value="ECO:0007669"/>
    <property type="project" value="InterPro"/>
</dbReference>
<dbReference type="SUPFAM" id="SSF50729">
    <property type="entry name" value="PH domain-like"/>
    <property type="match status" value="1"/>
</dbReference>
<accession>A0AAZ3RYM1</accession>
<reference evidence="22" key="1">
    <citation type="journal article" date="2018" name="PLoS ONE">
        <title>Chinook salmon (Oncorhynchus tshawytscha) genome and transcriptome.</title>
        <authorList>
            <person name="Christensen K.A."/>
            <person name="Leong J.S."/>
            <person name="Sakhrani D."/>
            <person name="Biagi C.A."/>
            <person name="Minkley D.R."/>
            <person name="Withler R.E."/>
            <person name="Rondeau E.B."/>
            <person name="Koop B.F."/>
            <person name="Devlin R.H."/>
        </authorList>
    </citation>
    <scope>NUCLEOTIDE SEQUENCE [LARGE SCALE GENOMIC DNA]</scope>
</reference>
<dbReference type="GO" id="GO:0005524">
    <property type="term" value="F:ATP binding"/>
    <property type="evidence" value="ECO:0007669"/>
    <property type="project" value="UniProtKB-UniRule"/>
</dbReference>
<evidence type="ECO:0000256" key="7">
    <source>
        <dbReference type="ARBA" id="ARBA00022741"/>
    </source>
</evidence>
<dbReference type="InterPro" id="IPR041046">
    <property type="entry name" value="FERM_F2"/>
</dbReference>
<dbReference type="PROSITE" id="PS00107">
    <property type="entry name" value="PROTEIN_KINASE_ATP"/>
    <property type="match status" value="1"/>
</dbReference>
<comment type="catalytic activity">
    <reaction evidence="14 18">
        <text>L-tyrosyl-[protein] + ATP = O-phospho-L-tyrosyl-[protein] + ADP + H(+)</text>
        <dbReference type="Rhea" id="RHEA:10596"/>
        <dbReference type="Rhea" id="RHEA-COMP:10136"/>
        <dbReference type="Rhea" id="RHEA-COMP:20101"/>
        <dbReference type="ChEBI" id="CHEBI:15378"/>
        <dbReference type="ChEBI" id="CHEBI:30616"/>
        <dbReference type="ChEBI" id="CHEBI:46858"/>
        <dbReference type="ChEBI" id="CHEBI:61978"/>
        <dbReference type="ChEBI" id="CHEBI:456216"/>
        <dbReference type="EC" id="2.7.10.2"/>
    </reaction>
</comment>
<dbReference type="Pfam" id="PF18377">
    <property type="entry name" value="FERM_F2"/>
    <property type="match status" value="1"/>
</dbReference>
<dbReference type="GO" id="GO:0016020">
    <property type="term" value="C:membrane"/>
    <property type="evidence" value="ECO:0007669"/>
    <property type="project" value="InterPro"/>
</dbReference>
<evidence type="ECO:0000256" key="6">
    <source>
        <dbReference type="ARBA" id="ARBA00022737"/>
    </source>
</evidence>
<dbReference type="GO" id="GO:0004715">
    <property type="term" value="F:non-membrane spanning protein tyrosine kinase activity"/>
    <property type="evidence" value="ECO:0007669"/>
    <property type="project" value="UniProtKB-EC"/>
</dbReference>
<dbReference type="GO" id="GO:0019221">
    <property type="term" value="P:cytokine-mediated signaling pathway"/>
    <property type="evidence" value="ECO:0007669"/>
    <property type="project" value="TreeGrafter"/>
</dbReference>
<evidence type="ECO:0000313" key="21">
    <source>
        <dbReference type="Ensembl" id="ENSOTSP00005146268.1"/>
    </source>
</evidence>
<dbReference type="Gene3D" id="1.10.510.10">
    <property type="entry name" value="Transferase(Phosphotransferase) domain 1"/>
    <property type="match status" value="2"/>
</dbReference>
<dbReference type="InterPro" id="IPR020776">
    <property type="entry name" value="Tyr_kinase_non-rcpt_Jak1"/>
</dbReference>
<dbReference type="Pfam" id="PF21990">
    <property type="entry name" value="SH2_1"/>
    <property type="match status" value="1"/>
</dbReference>
<dbReference type="InterPro" id="IPR017441">
    <property type="entry name" value="Protein_kinase_ATP_BS"/>
</dbReference>
<dbReference type="Gene3D" id="3.30.505.10">
    <property type="entry name" value="SH2 domain"/>
    <property type="match status" value="1"/>
</dbReference>
<dbReference type="Ensembl" id="ENSOTST00005182490.1">
    <property type="protein sequence ID" value="ENSOTSP00005146268.1"/>
    <property type="gene ID" value="ENSOTSG00005008868.2"/>
</dbReference>
<dbReference type="InterPro" id="IPR000980">
    <property type="entry name" value="SH2"/>
</dbReference>
<keyword evidence="3" id="KW-0597">Phosphoprotein</keyword>
<dbReference type="CDD" id="cd14473">
    <property type="entry name" value="FERM_B-lobe"/>
    <property type="match status" value="1"/>
</dbReference>
<dbReference type="Pfam" id="PF07714">
    <property type="entry name" value="PK_Tyr_Ser-Thr"/>
    <property type="match status" value="3"/>
</dbReference>
<dbReference type="PROSITE" id="PS50057">
    <property type="entry name" value="FERM_3"/>
    <property type="match status" value="1"/>
</dbReference>
<feature type="binding site" evidence="16 17">
    <location>
        <position position="986"/>
    </location>
    <ligand>
        <name>ATP</name>
        <dbReference type="ChEBI" id="CHEBI:30616"/>
    </ligand>
</feature>
<dbReference type="InterPro" id="IPR020635">
    <property type="entry name" value="Tyr_kinase_cat_dom"/>
</dbReference>
<protein>
    <recommendedName>
        <fullName evidence="18">Tyrosine-protein kinase</fullName>
        <ecNumber evidence="18">2.7.10.2</ecNumber>
    </recommendedName>
</protein>
<dbReference type="InterPro" id="IPR000299">
    <property type="entry name" value="FERM_domain"/>
</dbReference>
<proteinExistence type="inferred from homology"/>
<evidence type="ECO:0000256" key="12">
    <source>
        <dbReference type="ARBA" id="ARBA00023136"/>
    </source>
</evidence>
<comment type="cofactor">
    <cofactor evidence="1">
        <name>Mg(2+)</name>
        <dbReference type="ChEBI" id="CHEBI:18420"/>
    </cofactor>
</comment>
<keyword evidence="4 18" id="KW-0808">Transferase</keyword>
<dbReference type="GO" id="GO:0005829">
    <property type="term" value="C:cytosol"/>
    <property type="evidence" value="ECO:0007669"/>
    <property type="project" value="TreeGrafter"/>
</dbReference>
<dbReference type="InterPro" id="IPR008266">
    <property type="entry name" value="Tyr_kinase_AS"/>
</dbReference>
<dbReference type="FunFam" id="1.10.510.10:FF:000114">
    <property type="entry name" value="Tyrosine-protein kinase JAK2"/>
    <property type="match status" value="1"/>
</dbReference>
<dbReference type="PANTHER" id="PTHR45807:SF5">
    <property type="entry name" value="TYROSINE-PROTEIN KINASE JAK1"/>
    <property type="match status" value="1"/>
</dbReference>
<dbReference type="InterPro" id="IPR019748">
    <property type="entry name" value="FERM_central"/>
</dbReference>
<dbReference type="SUPFAM" id="SSF47031">
    <property type="entry name" value="Second domain of FERM"/>
    <property type="match status" value="1"/>
</dbReference>
<dbReference type="GeneTree" id="ENSGT00940000157092"/>
<feature type="domain" description="Protein kinase" evidence="19">
    <location>
        <begin position="582"/>
        <end position="935"/>
    </location>
</feature>
<keyword evidence="22" id="KW-1185">Reference proteome</keyword>
<dbReference type="PIRSF" id="PIRSF000636">
    <property type="entry name" value="TyrPK_Jak"/>
    <property type="match status" value="1"/>
</dbReference>
<dbReference type="PROSITE" id="PS50011">
    <property type="entry name" value="PROTEIN_KINASE_DOM"/>
    <property type="match status" value="2"/>
</dbReference>
<dbReference type="GO" id="GO:0030154">
    <property type="term" value="P:cell differentiation"/>
    <property type="evidence" value="ECO:0007669"/>
    <property type="project" value="TreeGrafter"/>
</dbReference>
<dbReference type="SMART" id="SM00295">
    <property type="entry name" value="B41"/>
    <property type="match status" value="1"/>
</dbReference>
<dbReference type="Pfam" id="PF17887">
    <property type="entry name" value="Jak1_Phl"/>
    <property type="match status" value="1"/>
</dbReference>
<dbReference type="EC" id="2.7.10.2" evidence="18"/>
<evidence type="ECO:0000256" key="17">
    <source>
        <dbReference type="PROSITE-ProRule" id="PRU10141"/>
    </source>
</evidence>
<dbReference type="PRINTS" id="PR00109">
    <property type="entry name" value="TYRKINASE"/>
</dbReference>
<dbReference type="Proteomes" id="UP000694402">
    <property type="component" value="Unassembled WGS sequence"/>
</dbReference>
<evidence type="ECO:0000313" key="22">
    <source>
        <dbReference type="Proteomes" id="UP000694402"/>
    </source>
</evidence>
<keyword evidence="12" id="KW-0472">Membrane</keyword>
<reference evidence="21" key="3">
    <citation type="submission" date="2025-09" db="UniProtKB">
        <authorList>
            <consortium name="Ensembl"/>
        </authorList>
    </citation>
    <scope>IDENTIFICATION</scope>
</reference>
<evidence type="ECO:0000256" key="9">
    <source>
        <dbReference type="ARBA" id="ARBA00022840"/>
    </source>
</evidence>
<evidence type="ECO:0000256" key="8">
    <source>
        <dbReference type="ARBA" id="ARBA00022777"/>
    </source>
</evidence>
<dbReference type="InterPro" id="IPR041155">
    <property type="entry name" value="FERM_F1"/>
</dbReference>
<comment type="subcellular location">
    <subcellularLocation>
        <location evidence="2">Endomembrane system</location>
        <topology evidence="2">Peripheral membrane protein</topology>
    </subcellularLocation>
</comment>
<feature type="binding site" evidence="16">
    <location>
        <begin position="959"/>
        <end position="967"/>
    </location>
    <ligand>
        <name>ATP</name>
        <dbReference type="ChEBI" id="CHEBI:30616"/>
    </ligand>
</feature>
<evidence type="ECO:0000256" key="18">
    <source>
        <dbReference type="RuleBase" id="RU362096"/>
    </source>
</evidence>
<keyword evidence="11" id="KW-0727">SH2 domain</keyword>
<dbReference type="FunFam" id="3.30.200.20:FF:000135">
    <property type="entry name" value="Tyrosine-protein kinase"/>
    <property type="match status" value="1"/>
</dbReference>
<evidence type="ECO:0000259" key="19">
    <source>
        <dbReference type="PROSITE" id="PS50011"/>
    </source>
</evidence>
<dbReference type="GO" id="GO:0005131">
    <property type="term" value="F:growth hormone receptor binding"/>
    <property type="evidence" value="ECO:0007669"/>
    <property type="project" value="TreeGrafter"/>
</dbReference>
<dbReference type="InterPro" id="IPR016251">
    <property type="entry name" value="Tyr_kinase_non-rcpt_Jak/Tyk2"/>
</dbReference>
<keyword evidence="7 16" id="KW-0547">Nucleotide-binding</keyword>
<sequence length="1236" mass="141002">MPSPGVMELGRQLCGKMRRSRRAEGPVTVPMRGLEIHFYLPDMPQLGFLKDSFTAEELCVEAATICYISPLCHNLFGLYDESRTLWYAPNHLFKITDETCIKLHYRMRFYFTNWHGTSESESPVWRHCISKLRGGLSPQKIPEGTPLLDSASLDYLFFQGQNDFQKGLAVVRSQQSEAEQHEIENECLGMAVLAITHYAMTKEIPLSTASNEISYKRFIPENLNRSIKQRNILTRLRINNVFKNFLNEFNSRTMQDSNITLYDLKIKYLSTLEGLTRGLGREVLEPRALVLTQEGETNGGLSHGPEPSLAIEVQVTGTTGISYRRKPPNNTLMLKEKTKSKKNKLEGKQKKDKKSDASDDWVTFCDFHEITHIVIKESSVTIFRQDNKKMEVQLEFRGEALAFAALVDGYFRLTVDAHHYLCTEVAPSSVVQNLQNCCHGPICTEYAIQKLRQEGNEEGTYVLRWSCTDYRNIIMTVVCKELDLCESRQVHLYKNFQIEVGSEGFRLFGTETYRSSLRELLDHLARQNLRTDNLHFQLKRCCPPQPREVSNLLVVTKERVLVPQTPLQESQLSFHRILKEEILQGEHLGLGTRTNIYAGVLKVKSAEDEDAGYSSSQDVKVVLKVLGSGHRDISLAFFETASMMRQVSHKHIALLYGVCVRHLENIMVEEFVQFGPLDLLMRRQHSPLGTPWKFQVDKQLASALSYLVRQHSPLGTPWKFQVAKQLASALSYLVRQHSPLGTPWKFQVAKQLASALSYLVRQHSPLGTPWKFQVAKQLASALSYLEDKKLVHGFVCTKNILLARDGVDSEGGPFIKLSDPGIPITVLTREECVDRIPWIAPECVKDSTNLSVAADKWGFGTTLWEICYDGEVPLKDKKLTEKERFYAAECQLATPDCKELAELMTHCMTYDPHKRPFFRAIVRDIDTLEEQNPSIKPAPTQEVDPTLFQKRFLKRIRDLGEGHFGKVELCRYDPRGDRTGELVAVKSLKPENREEQSNNLWSEIGILKELYHENIVKYKGICQEEGGRAIKLIMEYLPAGSLKEYLPHNRGQTSLKTLLSYAVQICQGMDYLGSRNYIHRDLAARNVLVENESTVKIGDFGLTKSIKGNEGYYTVKDDLESPVYWYAPECLVHCKFYLASDVWSFGVTMYELLTYCENAISPMPVFLKIIGPTRGQMTVTRLVKVLEEGKRLPRPDSCPGTVYELMRKCWENTPAMRITFKSLIDEFTRMLTNSSL</sequence>
<evidence type="ECO:0000256" key="13">
    <source>
        <dbReference type="ARBA" id="ARBA00023137"/>
    </source>
</evidence>
<keyword evidence="8 18" id="KW-0418">Kinase</keyword>
<keyword evidence="6" id="KW-0677">Repeat</keyword>
<dbReference type="AlphaFoldDB" id="A0AAZ3RYM1"/>
<evidence type="ECO:0000256" key="14">
    <source>
        <dbReference type="ARBA" id="ARBA00051245"/>
    </source>
</evidence>
<gene>
    <name evidence="21" type="primary">JAK1</name>
</gene>
<dbReference type="InterPro" id="IPR000719">
    <property type="entry name" value="Prot_kinase_dom"/>
</dbReference>
<keyword evidence="9 16" id="KW-0067">ATP-binding</keyword>
<feature type="domain" description="Protein kinase" evidence="19">
    <location>
        <begin position="953"/>
        <end position="1231"/>
    </location>
</feature>
<evidence type="ECO:0000256" key="1">
    <source>
        <dbReference type="ARBA" id="ARBA00001946"/>
    </source>
</evidence>
<feature type="active site" description="Proton acceptor" evidence="15">
    <location>
        <position position="1081"/>
    </location>
</feature>
<dbReference type="InterPro" id="IPR011009">
    <property type="entry name" value="Kinase-like_dom_sf"/>
</dbReference>
<organism evidence="21 22">
    <name type="scientific">Oncorhynchus tshawytscha</name>
    <name type="common">Chinook salmon</name>
    <name type="synonym">Salmo tshawytscha</name>
    <dbReference type="NCBI Taxonomy" id="74940"/>
    <lineage>
        <taxon>Eukaryota</taxon>
        <taxon>Metazoa</taxon>
        <taxon>Chordata</taxon>
        <taxon>Craniata</taxon>
        <taxon>Vertebrata</taxon>
        <taxon>Euteleostomi</taxon>
        <taxon>Actinopterygii</taxon>
        <taxon>Neopterygii</taxon>
        <taxon>Teleostei</taxon>
        <taxon>Protacanthopterygii</taxon>
        <taxon>Salmoniformes</taxon>
        <taxon>Salmonidae</taxon>
        <taxon>Salmoninae</taxon>
        <taxon>Oncorhynchus</taxon>
    </lineage>
</organism>
<evidence type="ECO:0000259" key="20">
    <source>
        <dbReference type="PROSITE" id="PS50057"/>
    </source>
</evidence>
<dbReference type="GO" id="GO:0060397">
    <property type="term" value="P:growth hormone receptor signaling pathway via JAK-STAT"/>
    <property type="evidence" value="ECO:0007669"/>
    <property type="project" value="TreeGrafter"/>
</dbReference>
<evidence type="ECO:0000256" key="15">
    <source>
        <dbReference type="PIRSR" id="PIRSR000636-1"/>
    </source>
</evidence>
<dbReference type="InterPro" id="IPR001245">
    <property type="entry name" value="Ser-Thr/Tyr_kinase_cat_dom"/>
</dbReference>
<dbReference type="PRINTS" id="PR01823">
    <property type="entry name" value="JANUSKINASE"/>
</dbReference>
<evidence type="ECO:0000256" key="4">
    <source>
        <dbReference type="ARBA" id="ARBA00022679"/>
    </source>
</evidence>
<dbReference type="PRINTS" id="PR01824">
    <property type="entry name" value="JANUSKINASE1"/>
</dbReference>
<keyword evidence="10" id="KW-0460">Magnesium</keyword>
<evidence type="ECO:0000256" key="11">
    <source>
        <dbReference type="ARBA" id="ARBA00022999"/>
    </source>
</evidence>
<dbReference type="FunFam" id="1.10.510.10:FF:000110">
    <property type="entry name" value="Tyrosine-protein kinase"/>
    <property type="match status" value="1"/>
</dbReference>
<evidence type="ECO:0000256" key="10">
    <source>
        <dbReference type="ARBA" id="ARBA00022842"/>
    </source>
</evidence>
<keyword evidence="13 18" id="KW-0829">Tyrosine-protein kinase</keyword>
<dbReference type="SUPFAM" id="SSF55550">
    <property type="entry name" value="SH2 domain"/>
    <property type="match status" value="1"/>
</dbReference>